<dbReference type="EMBL" id="KY523104">
    <property type="protein sequence ID" value="QKU35308.1"/>
    <property type="molecule type" value="Genomic_DNA"/>
</dbReference>
<sequence>MNYINDIMTKVEAEQFESFKSLIKDKMARKFYICVYLATFLGHIYFPINEHDYNIISRTPETKFKKYCHKIINSISLCQPEIDFFHAMVDIDKPQNYIQQCLELYKNTKDLEKCQLGDNMLKCLEASKHIDII</sequence>
<dbReference type="GeneID" id="80518731"/>
<dbReference type="RefSeq" id="YP_010781967.1">
    <property type="nucleotide sequence ID" value="NC_075039.1"/>
</dbReference>
<protein>
    <submittedName>
        <fullName evidence="2">Uncharacterized protein</fullName>
    </submittedName>
</protein>
<name>A0A6N1NV23_9VIRU</name>
<dbReference type="KEGG" id="vg:80518731"/>
<reference evidence="2" key="1">
    <citation type="submission" date="2017-01" db="EMBL/GenBank/DDBJ databases">
        <authorList>
            <person name="Assis F.L."/>
            <person name="Abrahao J.S."/>
            <person name="Silva L."/>
            <person name="Khalil J.B."/>
            <person name="Rodrigues R."/>
            <person name="Silva L.S."/>
            <person name="Arantes T."/>
            <person name="Boratto P."/>
            <person name="Andrade M."/>
            <person name="Kroon E.G."/>
            <person name="Ribeiro B."/>
            <person name="Bergier I."/>
            <person name="Seligmann H."/>
            <person name="Ghigo E."/>
            <person name="Colson P."/>
            <person name="Levasseur A."/>
            <person name="Raoult D."/>
            <person name="Scola B.L."/>
        </authorList>
    </citation>
    <scope>NUCLEOTIDE SEQUENCE</scope>
    <source>
        <strain evidence="2">Soda lake</strain>
    </source>
</reference>
<evidence type="ECO:0000313" key="2">
    <source>
        <dbReference type="EMBL" id="QKU35308.1"/>
    </source>
</evidence>
<reference evidence="2" key="2">
    <citation type="journal article" date="2018" name="Nat. Commun.">
        <title>Tailed giant Tupanvirus possesses the most complete translational apparatus of the known virosphere.</title>
        <authorList>
            <person name="Abrahao J."/>
            <person name="Silva L."/>
            <person name="Silva L.S."/>
            <person name="Khalil J.Y.B."/>
            <person name="Rodrigues R."/>
            <person name="Arantes T."/>
            <person name="Assis F."/>
            <person name="Boratto P."/>
            <person name="Andrade M."/>
            <person name="Kroon E.G."/>
            <person name="Ribeiro B."/>
            <person name="Bergier I."/>
            <person name="Seligmann H."/>
            <person name="Ghigo E."/>
            <person name="Colson P."/>
            <person name="Levasseur A."/>
            <person name="Kroemer G."/>
            <person name="Raoult D."/>
            <person name="La Scola B."/>
        </authorList>
    </citation>
    <scope>NUCLEOTIDE SEQUENCE [LARGE SCALE GENOMIC DNA]</scope>
    <source>
        <strain evidence="2">Soda lake</strain>
    </source>
</reference>
<keyword evidence="1" id="KW-0812">Transmembrane</keyword>
<keyword evidence="1" id="KW-1133">Transmembrane helix</keyword>
<proteinExistence type="predicted"/>
<organism evidence="2">
    <name type="scientific">Tupanvirus soda lake</name>
    <dbReference type="NCBI Taxonomy" id="2126985"/>
    <lineage>
        <taxon>Viruses</taxon>
        <taxon>Varidnaviria</taxon>
        <taxon>Bamfordvirae</taxon>
        <taxon>Nucleocytoviricota</taxon>
        <taxon>Megaviricetes</taxon>
        <taxon>Imitervirales</taxon>
        <taxon>Mimiviridae</taxon>
        <taxon>Megamimivirinae</taxon>
        <taxon>Tupanvirus</taxon>
        <taxon>Tupanvirus salinum</taxon>
    </lineage>
</organism>
<feature type="transmembrane region" description="Helical" evidence="1">
    <location>
        <begin position="31"/>
        <end position="48"/>
    </location>
</feature>
<keyword evidence="1" id="KW-0472">Membrane</keyword>
<evidence type="ECO:0000256" key="1">
    <source>
        <dbReference type="SAM" id="Phobius"/>
    </source>
</evidence>
<accession>A0A6N1NV23</accession>